<dbReference type="EMBL" id="JAECZC010000014">
    <property type="protein sequence ID" value="MBH8562574.1"/>
    <property type="molecule type" value="Genomic_DNA"/>
</dbReference>
<proteinExistence type="predicted"/>
<evidence type="ECO:0000256" key="1">
    <source>
        <dbReference type="SAM" id="Phobius"/>
    </source>
</evidence>
<dbReference type="RefSeq" id="WP_198124489.1">
    <property type="nucleotide sequence ID" value="NZ_JAECZC010000014.1"/>
</dbReference>
<dbReference type="Proteomes" id="UP000632766">
    <property type="component" value="Unassembled WGS sequence"/>
</dbReference>
<accession>A0A8J7HU99</accession>
<name>A0A8J7HU99_9NOST</name>
<reference evidence="2 3" key="1">
    <citation type="journal article" date="2021" name="Int. J. Syst. Evol. Microbiol.">
        <title>Amazonocrinis nigriterrae gen. nov., sp. nov., Atlanticothrix silvestris gen. nov., sp. nov. and Dendronalium phyllosphericum gen. nov., sp. nov., nostocacean cyanobacteria from Brazilian environments.</title>
        <authorList>
            <person name="Alvarenga D.O."/>
            <person name="Andreote A.P.D."/>
            <person name="Branco L.H.Z."/>
            <person name="Delbaje E."/>
            <person name="Cruz R.B."/>
            <person name="Varani A.M."/>
            <person name="Fiore M.F."/>
        </authorList>
    </citation>
    <scope>NUCLEOTIDE SEQUENCE [LARGE SCALE GENOMIC DNA]</scope>
    <source>
        <strain evidence="2 3">CENA67</strain>
    </source>
</reference>
<feature type="transmembrane region" description="Helical" evidence="1">
    <location>
        <begin position="6"/>
        <end position="27"/>
    </location>
</feature>
<evidence type="ECO:0000313" key="2">
    <source>
        <dbReference type="EMBL" id="MBH8562574.1"/>
    </source>
</evidence>
<gene>
    <name evidence="2" type="ORF">I8748_10355</name>
</gene>
<dbReference type="AlphaFoldDB" id="A0A8J7HU99"/>
<protein>
    <submittedName>
        <fullName evidence="2">Uncharacterized protein</fullName>
    </submittedName>
</protein>
<keyword evidence="3" id="KW-1185">Reference proteome</keyword>
<evidence type="ECO:0000313" key="3">
    <source>
        <dbReference type="Proteomes" id="UP000632766"/>
    </source>
</evidence>
<sequence>MTKTGQLSLTLLMLFGWGFGGFILQLLQLGLREFFNKGDRYTRYTRLQSLIDWVKVQPS</sequence>
<organism evidence="2 3">
    <name type="scientific">Amazonocrinis nigriterrae CENA67</name>
    <dbReference type="NCBI Taxonomy" id="2794033"/>
    <lineage>
        <taxon>Bacteria</taxon>
        <taxon>Bacillati</taxon>
        <taxon>Cyanobacteriota</taxon>
        <taxon>Cyanophyceae</taxon>
        <taxon>Nostocales</taxon>
        <taxon>Nostocaceae</taxon>
        <taxon>Amazonocrinis</taxon>
        <taxon>Amazonocrinis nigriterrae</taxon>
    </lineage>
</organism>
<comment type="caution">
    <text evidence="2">The sequence shown here is derived from an EMBL/GenBank/DDBJ whole genome shotgun (WGS) entry which is preliminary data.</text>
</comment>
<keyword evidence="1" id="KW-0812">Transmembrane</keyword>
<keyword evidence="1" id="KW-1133">Transmembrane helix</keyword>
<keyword evidence="1" id="KW-0472">Membrane</keyword>